<dbReference type="AlphaFoldDB" id="A0A8H9M7Z8"/>
<protein>
    <submittedName>
        <fullName evidence="1">Uncharacterized protein</fullName>
    </submittedName>
</protein>
<proteinExistence type="predicted"/>
<evidence type="ECO:0000313" key="1">
    <source>
        <dbReference type="EMBL" id="GHC49990.1"/>
    </source>
</evidence>
<gene>
    <name evidence="1" type="ORF">GCM10010096_22350</name>
</gene>
<dbReference type="EMBL" id="BMZN01000003">
    <property type="protein sequence ID" value="GHC49990.1"/>
    <property type="molecule type" value="Genomic_DNA"/>
</dbReference>
<name>A0A8H9M7Z8_9BURK</name>
<reference evidence="2" key="1">
    <citation type="journal article" date="2019" name="Int. J. Syst. Evol. Microbiol.">
        <title>The Global Catalogue of Microorganisms (GCM) 10K type strain sequencing project: providing services to taxonomists for standard genome sequencing and annotation.</title>
        <authorList>
            <consortium name="The Broad Institute Genomics Platform"/>
            <consortium name="The Broad Institute Genome Sequencing Center for Infectious Disease"/>
            <person name="Wu L."/>
            <person name="Ma J."/>
        </authorList>
    </citation>
    <scope>NUCLEOTIDE SEQUENCE [LARGE SCALE GENOMIC DNA]</scope>
    <source>
        <strain evidence="2">KCTC 42083</strain>
    </source>
</reference>
<organism evidence="1 2">
    <name type="scientific">Alcaligenes pakistanensis</name>
    <dbReference type="NCBI Taxonomy" id="1482717"/>
    <lineage>
        <taxon>Bacteria</taxon>
        <taxon>Pseudomonadati</taxon>
        <taxon>Pseudomonadota</taxon>
        <taxon>Betaproteobacteria</taxon>
        <taxon>Burkholderiales</taxon>
        <taxon>Alcaligenaceae</taxon>
        <taxon>Alcaligenes</taxon>
    </lineage>
</organism>
<keyword evidence="2" id="KW-1185">Reference proteome</keyword>
<dbReference type="Proteomes" id="UP000608923">
    <property type="component" value="Unassembled WGS sequence"/>
</dbReference>
<evidence type="ECO:0000313" key="2">
    <source>
        <dbReference type="Proteomes" id="UP000608923"/>
    </source>
</evidence>
<comment type="caution">
    <text evidence="1">The sequence shown here is derived from an EMBL/GenBank/DDBJ whole genome shotgun (WGS) entry which is preliminary data.</text>
</comment>
<accession>A0A8H9M7Z8</accession>
<sequence length="65" mass="7478">MGKAFLELAAVQMQQGINGDLLRQASTGAQQGSRVVDQFRIGYRTRFENARRRHNRHPLRENLGR</sequence>